<sequence>MCLTISKSVFRSERTGPVLGFPALPNLLKPFFSLLLATYSYDSSVQVEELGTIQ</sequence>
<evidence type="ECO:0000313" key="1">
    <source>
        <dbReference type="EMBL" id="JAH12131.1"/>
    </source>
</evidence>
<organism evidence="1">
    <name type="scientific">Anguilla anguilla</name>
    <name type="common">European freshwater eel</name>
    <name type="synonym">Muraena anguilla</name>
    <dbReference type="NCBI Taxonomy" id="7936"/>
    <lineage>
        <taxon>Eukaryota</taxon>
        <taxon>Metazoa</taxon>
        <taxon>Chordata</taxon>
        <taxon>Craniata</taxon>
        <taxon>Vertebrata</taxon>
        <taxon>Euteleostomi</taxon>
        <taxon>Actinopterygii</taxon>
        <taxon>Neopterygii</taxon>
        <taxon>Teleostei</taxon>
        <taxon>Anguilliformes</taxon>
        <taxon>Anguillidae</taxon>
        <taxon>Anguilla</taxon>
    </lineage>
</organism>
<accession>A0A0E9Q5E7</accession>
<dbReference type="EMBL" id="GBXM01096446">
    <property type="protein sequence ID" value="JAH12131.1"/>
    <property type="molecule type" value="Transcribed_RNA"/>
</dbReference>
<proteinExistence type="predicted"/>
<reference evidence="1" key="2">
    <citation type="journal article" date="2015" name="Fish Shellfish Immunol.">
        <title>Early steps in the European eel (Anguilla anguilla)-Vibrio vulnificus interaction in the gills: Role of the RtxA13 toxin.</title>
        <authorList>
            <person name="Callol A."/>
            <person name="Pajuelo D."/>
            <person name="Ebbesson L."/>
            <person name="Teles M."/>
            <person name="MacKenzie S."/>
            <person name="Amaro C."/>
        </authorList>
    </citation>
    <scope>NUCLEOTIDE SEQUENCE</scope>
</reference>
<dbReference type="AlphaFoldDB" id="A0A0E9Q5E7"/>
<name>A0A0E9Q5E7_ANGAN</name>
<reference evidence="1" key="1">
    <citation type="submission" date="2014-11" db="EMBL/GenBank/DDBJ databases">
        <authorList>
            <person name="Amaro Gonzalez C."/>
        </authorList>
    </citation>
    <scope>NUCLEOTIDE SEQUENCE</scope>
</reference>
<protein>
    <submittedName>
        <fullName evidence="1">Uncharacterized protein</fullName>
    </submittedName>
</protein>